<dbReference type="InterPro" id="IPR001680">
    <property type="entry name" value="WD40_rpt"/>
</dbReference>
<dbReference type="EMBL" id="FN668638">
    <property type="protein sequence ID" value="CBK20097.2"/>
    <property type="molecule type" value="Genomic_DNA"/>
</dbReference>
<dbReference type="OMA" id="HYVENTP"/>
<proteinExistence type="predicted"/>
<dbReference type="AlphaFoldDB" id="D8LWA8"/>
<dbReference type="PROSITE" id="PS00678">
    <property type="entry name" value="WD_REPEATS_1"/>
    <property type="match status" value="2"/>
</dbReference>
<dbReference type="InterPro" id="IPR019775">
    <property type="entry name" value="WD40_repeat_CS"/>
</dbReference>
<gene>
    <name evidence="5" type="ORF">GSBLH_T00000477001</name>
</gene>
<dbReference type="PANTHER" id="PTHR44675:SF1">
    <property type="entry name" value="P21-ACTIVATED PROTEIN KINASE-INTERACTING PROTEIN 1"/>
    <property type="match status" value="1"/>
</dbReference>
<reference evidence="5" key="1">
    <citation type="submission" date="2010-02" db="EMBL/GenBank/DDBJ databases">
        <title>Sequencing and annotation of the Blastocystis hominis genome.</title>
        <authorList>
            <person name="Wincker P."/>
        </authorList>
    </citation>
    <scope>NUCLEOTIDE SEQUENCE</scope>
    <source>
        <strain evidence="5">Singapore isolate B</strain>
    </source>
</reference>
<dbReference type="RefSeq" id="XP_012894145.1">
    <property type="nucleotide sequence ID" value="XM_013038691.1"/>
</dbReference>
<name>D8LWA8_BLAHO</name>
<keyword evidence="2 4" id="KW-0853">WD repeat</keyword>
<protein>
    <submittedName>
        <fullName evidence="5">Uncharacterized protein</fullName>
    </submittedName>
</protein>
<dbReference type="InterPro" id="IPR015943">
    <property type="entry name" value="WD40/YVTN_repeat-like_dom_sf"/>
</dbReference>
<evidence type="ECO:0000256" key="4">
    <source>
        <dbReference type="PROSITE-ProRule" id="PRU00221"/>
    </source>
</evidence>
<evidence type="ECO:0000313" key="5">
    <source>
        <dbReference type="EMBL" id="CBK20097.2"/>
    </source>
</evidence>
<dbReference type="InterPro" id="IPR051959">
    <property type="entry name" value="PAK1-Kinase_Regulator"/>
</dbReference>
<dbReference type="GO" id="GO:0042254">
    <property type="term" value="P:ribosome biogenesis"/>
    <property type="evidence" value="ECO:0007669"/>
    <property type="project" value="UniProtKB-KW"/>
</dbReference>
<organism evidence="5">
    <name type="scientific">Blastocystis hominis</name>
    <dbReference type="NCBI Taxonomy" id="12968"/>
    <lineage>
        <taxon>Eukaryota</taxon>
        <taxon>Sar</taxon>
        <taxon>Stramenopiles</taxon>
        <taxon>Bigyra</taxon>
        <taxon>Opalozoa</taxon>
        <taxon>Opalinata</taxon>
        <taxon>Blastocystidae</taxon>
        <taxon>Blastocystis</taxon>
    </lineage>
</organism>
<dbReference type="PROSITE" id="PS50294">
    <property type="entry name" value="WD_REPEATS_REGION"/>
    <property type="match status" value="1"/>
</dbReference>
<evidence type="ECO:0000313" key="6">
    <source>
        <dbReference type="Proteomes" id="UP000008312"/>
    </source>
</evidence>
<keyword evidence="6" id="KW-1185">Reference proteome</keyword>
<accession>D8LWA8</accession>
<keyword evidence="1" id="KW-0690">Ribosome biogenesis</keyword>
<feature type="repeat" description="WD" evidence="4">
    <location>
        <begin position="229"/>
        <end position="246"/>
    </location>
</feature>
<dbReference type="InterPro" id="IPR036322">
    <property type="entry name" value="WD40_repeat_dom_sf"/>
</dbReference>
<feature type="repeat" description="WD" evidence="4">
    <location>
        <begin position="33"/>
        <end position="73"/>
    </location>
</feature>
<evidence type="ECO:0000256" key="2">
    <source>
        <dbReference type="ARBA" id="ARBA00022574"/>
    </source>
</evidence>
<dbReference type="SMART" id="SM00320">
    <property type="entry name" value="WD40"/>
    <property type="match status" value="4"/>
</dbReference>
<dbReference type="InterPro" id="IPR020472">
    <property type="entry name" value="WD40_PAC1"/>
</dbReference>
<dbReference type="Gene3D" id="2.130.10.10">
    <property type="entry name" value="YVTN repeat-like/Quinoprotein amine dehydrogenase"/>
    <property type="match status" value="1"/>
</dbReference>
<dbReference type="SUPFAM" id="SSF50978">
    <property type="entry name" value="WD40 repeat-like"/>
    <property type="match status" value="1"/>
</dbReference>
<dbReference type="OrthoDB" id="308449at2759"/>
<evidence type="ECO:0000256" key="3">
    <source>
        <dbReference type="ARBA" id="ARBA00022737"/>
    </source>
</evidence>
<feature type="repeat" description="WD" evidence="4">
    <location>
        <begin position="74"/>
        <end position="107"/>
    </location>
</feature>
<dbReference type="PANTHER" id="PTHR44675">
    <property type="entry name" value="PAK1 INTERACTING PROTEIN 1"/>
    <property type="match status" value="1"/>
</dbReference>
<evidence type="ECO:0000256" key="1">
    <source>
        <dbReference type="ARBA" id="ARBA00022517"/>
    </source>
</evidence>
<dbReference type="InParanoid" id="D8LWA8"/>
<dbReference type="Pfam" id="PF00400">
    <property type="entry name" value="WD40"/>
    <property type="match status" value="3"/>
</dbReference>
<dbReference type="PRINTS" id="PR00320">
    <property type="entry name" value="GPROTEINBRPT"/>
</dbReference>
<dbReference type="Proteomes" id="UP000008312">
    <property type="component" value="Unassembled WGS sequence"/>
</dbReference>
<dbReference type="GeneID" id="24917786"/>
<sequence>MHYVENTPFLLSGGADESIRLFNLTEAKEQGTILFHHGDVNAIEFAGKEMFLSGGSDGKVVLWKTKDWSRVKTLGSHRSSVHHLCLHPSNKVALSVGQDRTLRLWNLIKGSIGFVRKLKFEAWKVLFSPDASEYVLLTTNKVIVYKTADGEESFTLENDLGWNDVAYLAVEFCIVVVGNDKMIHLYSREGKLDLEGKVNGREIRTIASHTDLRLRTVQVVEVPKEKKLNSLVVTGSSDGRIQVWDVFEEEDQLLCEVKTSERLVCCATLMKNC</sequence>
<keyword evidence="3" id="KW-0677">Repeat</keyword>
<dbReference type="PROSITE" id="PS50082">
    <property type="entry name" value="WD_REPEATS_2"/>
    <property type="match status" value="3"/>
</dbReference>